<dbReference type="GO" id="GO:0016020">
    <property type="term" value="C:membrane"/>
    <property type="evidence" value="ECO:0007669"/>
    <property type="project" value="InterPro"/>
</dbReference>
<evidence type="ECO:0000256" key="4">
    <source>
        <dbReference type="SAM" id="SignalP"/>
    </source>
</evidence>
<dbReference type="InterPro" id="IPR005318">
    <property type="entry name" value="OM_porin_bac"/>
</dbReference>
<feature type="chain" id="PRO_5012345631" evidence="4">
    <location>
        <begin position="20"/>
        <end position="440"/>
    </location>
</feature>
<dbReference type="GO" id="GO:0015288">
    <property type="term" value="F:porin activity"/>
    <property type="evidence" value="ECO:0007669"/>
    <property type="project" value="TreeGrafter"/>
</dbReference>
<dbReference type="EMBL" id="MRUL01000027">
    <property type="protein sequence ID" value="OON35676.1"/>
    <property type="molecule type" value="Genomic_DNA"/>
</dbReference>
<comment type="similarity">
    <text evidence="1">Belongs to the outer membrane porin (Opr) (TC 1.B.25) family.</text>
</comment>
<dbReference type="AlphaFoldDB" id="A0A1S8YA01"/>
<keyword evidence="2" id="KW-0813">Transport</keyword>
<dbReference type="RefSeq" id="WP_078004863.1">
    <property type="nucleotide sequence ID" value="NZ_MRUL01000027.1"/>
</dbReference>
<dbReference type="PROSITE" id="PS51257">
    <property type="entry name" value="PROKAR_LIPOPROTEIN"/>
    <property type="match status" value="1"/>
</dbReference>
<sequence>MKIKNIGLPLALLSGCSFAACGAVALPFNSDGLLEDSKLDIRLKNVWMLNGTDGLSQIGMGDQAAWAQAVLVDYDSGWWRDTLGFGVSWYDVEKLYANNSFAPRDLVRDNNGHAEGFNKFGQFYAKARWGNKQRYAHVNLGWKQLYKFGILNVTRSRAAPSSWEGVSLVSGWDQFVFRAAVVNRFSERDEPEMRHFYTLSSHKKIPYIATSDISWRPSKGNSLTYVVGESKDYIMRHGVEAEGRLAVSTDSDLLFRGVYYYNKGLGEWEGTRGFSHSAQHIYGLVGYRYKNVESGLGWSKTKADLDDGLGRFYWHLGRNTRGAFNSKADGPGNDYINNGEQMLYLYSQYAFSEEFSVGTYGYYGWDVKYHGVSLKEWEYGGYFRWTPKQIKGFSFAAAFGPAYSWKLDKGNPWLTGDKNGYHRSQGIGGGVTVEYRFGIL</sequence>
<dbReference type="Gene3D" id="2.40.160.10">
    <property type="entry name" value="Porin"/>
    <property type="match status" value="1"/>
</dbReference>
<evidence type="ECO:0000256" key="1">
    <source>
        <dbReference type="ARBA" id="ARBA00009075"/>
    </source>
</evidence>
<reference evidence="5 6" key="1">
    <citation type="submission" date="2016-12" db="EMBL/GenBank/DDBJ databases">
        <title>Izhakiella australiana sp. nov. of genus Izhakiella isolated from Australian desert.</title>
        <authorList>
            <person name="Ji M."/>
        </authorList>
    </citation>
    <scope>NUCLEOTIDE SEQUENCE [LARGE SCALE GENOMIC DNA]</scope>
    <source>
        <strain evidence="5 6">D4N98</strain>
    </source>
</reference>
<dbReference type="Proteomes" id="UP000190667">
    <property type="component" value="Unassembled WGS sequence"/>
</dbReference>
<proteinExistence type="inferred from homology"/>
<feature type="signal peptide" evidence="4">
    <location>
        <begin position="1"/>
        <end position="19"/>
    </location>
</feature>
<evidence type="ECO:0000313" key="5">
    <source>
        <dbReference type="EMBL" id="OON35676.1"/>
    </source>
</evidence>
<accession>A0A1S8YA01</accession>
<evidence type="ECO:0000313" key="6">
    <source>
        <dbReference type="Proteomes" id="UP000190667"/>
    </source>
</evidence>
<dbReference type="STRING" id="1926881.BTJ39_22195"/>
<dbReference type="Pfam" id="PF03573">
    <property type="entry name" value="OprD"/>
    <property type="match status" value="1"/>
</dbReference>
<comment type="caution">
    <text evidence="5">The sequence shown here is derived from an EMBL/GenBank/DDBJ whole genome shotgun (WGS) entry which is preliminary data.</text>
</comment>
<evidence type="ECO:0000256" key="3">
    <source>
        <dbReference type="ARBA" id="ARBA00022729"/>
    </source>
</evidence>
<evidence type="ECO:0000256" key="2">
    <source>
        <dbReference type="ARBA" id="ARBA00022448"/>
    </source>
</evidence>
<dbReference type="OrthoDB" id="9151008at2"/>
<name>A0A1S8YA01_9GAMM</name>
<keyword evidence="3 4" id="KW-0732">Signal</keyword>
<dbReference type="PANTHER" id="PTHR34596:SF2">
    <property type="entry name" value="CHITOPORIN"/>
    <property type="match status" value="1"/>
</dbReference>
<organism evidence="5 6">
    <name type="scientific">Izhakiella australiensis</name>
    <dbReference type="NCBI Taxonomy" id="1926881"/>
    <lineage>
        <taxon>Bacteria</taxon>
        <taxon>Pseudomonadati</taxon>
        <taxon>Pseudomonadota</taxon>
        <taxon>Gammaproteobacteria</taxon>
        <taxon>Enterobacterales</taxon>
        <taxon>Erwiniaceae</taxon>
        <taxon>Izhakiella</taxon>
    </lineage>
</organism>
<dbReference type="PANTHER" id="PTHR34596">
    <property type="entry name" value="CHITOPORIN"/>
    <property type="match status" value="1"/>
</dbReference>
<protein>
    <submittedName>
        <fullName evidence="5">Outer membrane porin, OprD family protein</fullName>
    </submittedName>
</protein>
<dbReference type="InterPro" id="IPR023614">
    <property type="entry name" value="Porin_dom_sf"/>
</dbReference>
<gene>
    <name evidence="5" type="ORF">BTJ39_22195</name>
</gene>
<keyword evidence="6" id="KW-1185">Reference proteome</keyword>